<reference evidence="1" key="1">
    <citation type="submission" date="2018-06" db="EMBL/GenBank/DDBJ databases">
        <authorList>
            <person name="Zhirakovskaya E."/>
        </authorList>
    </citation>
    <scope>NUCLEOTIDE SEQUENCE</scope>
</reference>
<sequence length="131" mass="13134">MGSLSDYAENKILDHLMGKAAYTMPTVYVALSTADPLDTGAGVAEPSGNGYARKATAGVDWNAAASGAIDNANAIAFAQATGSWGTVTHFALYDALTGGNMIGHGTLTTSKVVTSGDTVSFAAGALDATLD</sequence>
<name>A0A3B0QPN9_9ZZZZ</name>
<dbReference type="EMBL" id="UOEA01000021">
    <property type="protein sequence ID" value="VAV82521.1"/>
    <property type="molecule type" value="Genomic_DNA"/>
</dbReference>
<organism evidence="1">
    <name type="scientific">hydrothermal vent metagenome</name>
    <dbReference type="NCBI Taxonomy" id="652676"/>
    <lineage>
        <taxon>unclassified sequences</taxon>
        <taxon>metagenomes</taxon>
        <taxon>ecological metagenomes</taxon>
    </lineage>
</organism>
<dbReference type="AlphaFoldDB" id="A0A3B0QPN9"/>
<dbReference type="Pfam" id="PF23140">
    <property type="entry name" value="Gp80"/>
    <property type="match status" value="1"/>
</dbReference>
<accession>A0A3B0QPN9</accession>
<proteinExistence type="predicted"/>
<evidence type="ECO:0000313" key="1">
    <source>
        <dbReference type="EMBL" id="VAV82521.1"/>
    </source>
</evidence>
<protein>
    <submittedName>
        <fullName evidence="1">Uncharacterized protein</fullName>
    </submittedName>
</protein>
<dbReference type="InterPro" id="IPR056908">
    <property type="entry name" value="Gp80-like"/>
</dbReference>
<gene>
    <name evidence="1" type="ORF">MNBD_DELTA01-1617</name>
</gene>